<dbReference type="OrthoDB" id="6238300at2"/>
<accession>A0A2S9VB80</accession>
<evidence type="ECO:0000313" key="2">
    <source>
        <dbReference type="Proteomes" id="UP000238949"/>
    </source>
</evidence>
<dbReference type="AlphaFoldDB" id="A0A2S9VB80"/>
<protein>
    <submittedName>
        <fullName evidence="1">Uncharacterized protein</fullName>
    </submittedName>
</protein>
<gene>
    <name evidence="1" type="ORF">C6Y40_09945</name>
</gene>
<comment type="caution">
    <text evidence="1">The sequence shown here is derived from an EMBL/GenBank/DDBJ whole genome shotgun (WGS) entry which is preliminary data.</text>
</comment>
<organism evidence="1 2">
    <name type="scientific">Alteromonas alba</name>
    <dbReference type="NCBI Taxonomy" id="2079529"/>
    <lineage>
        <taxon>Bacteria</taxon>
        <taxon>Pseudomonadati</taxon>
        <taxon>Pseudomonadota</taxon>
        <taxon>Gammaproteobacteria</taxon>
        <taxon>Alteromonadales</taxon>
        <taxon>Alteromonadaceae</taxon>
        <taxon>Alteromonas/Salinimonas group</taxon>
        <taxon>Alteromonas</taxon>
    </lineage>
</organism>
<sequence>MNIKVLALLMMATSTLLSGCMSIPVTTMYKVSQLSILSLNPDEIQVAVLTNEAENFPPFNHEYEFKPQEQVLSASASNIPAILKDDIEDNEKITILTFYDKDAATMKDVLAQVKRYREKGAKVYSEFSIGFESSCFSNLYQFDELEVDLFLQTKEDDGFMLFFEDIDIIEEAREYDVEDNSQGECNAD</sequence>
<dbReference type="EMBL" id="PVNP01000089">
    <property type="protein sequence ID" value="PRO73718.1"/>
    <property type="molecule type" value="Genomic_DNA"/>
</dbReference>
<proteinExistence type="predicted"/>
<name>A0A2S9VB80_9ALTE</name>
<dbReference type="PROSITE" id="PS51257">
    <property type="entry name" value="PROKAR_LIPOPROTEIN"/>
    <property type="match status" value="1"/>
</dbReference>
<dbReference type="Proteomes" id="UP000238949">
    <property type="component" value="Unassembled WGS sequence"/>
</dbReference>
<reference evidence="2" key="1">
    <citation type="journal article" date="2020" name="Int. J. Syst. Evol. Microbiol.">
        <title>Alteromonas alba sp. nov., a marine bacterium isolated from the seawater of the West Pacific Ocean.</title>
        <authorList>
            <person name="Sun C."/>
            <person name="Wu Y.-H."/>
            <person name="Xamxidin M."/>
            <person name="Cheng H."/>
            <person name="Xu X.-W."/>
        </authorList>
    </citation>
    <scope>NUCLEOTIDE SEQUENCE [LARGE SCALE GENOMIC DNA]</scope>
    <source>
        <strain evidence="2">190</strain>
    </source>
</reference>
<evidence type="ECO:0000313" key="1">
    <source>
        <dbReference type="EMBL" id="PRO73718.1"/>
    </source>
</evidence>
<dbReference type="RefSeq" id="WP_105934464.1">
    <property type="nucleotide sequence ID" value="NZ_PVNP01000089.1"/>
</dbReference>
<keyword evidence="2" id="KW-1185">Reference proteome</keyword>